<evidence type="ECO:0000259" key="13">
    <source>
        <dbReference type="SMART" id="SM00656"/>
    </source>
</evidence>
<evidence type="ECO:0000256" key="2">
    <source>
        <dbReference type="ARBA" id="ARBA00004191"/>
    </source>
</evidence>
<keyword evidence="9 11" id="KW-0106">Calcium</keyword>
<gene>
    <name evidence="14" type="ORF">DCAF_LOCUS2152</name>
</gene>
<dbReference type="GO" id="GO:0046872">
    <property type="term" value="F:metal ion binding"/>
    <property type="evidence" value="ECO:0007669"/>
    <property type="project" value="UniProtKB-KW"/>
</dbReference>
<dbReference type="Gene3D" id="2.160.20.10">
    <property type="entry name" value="Single-stranded right-handed beta-helix, Pectin lyase-like"/>
    <property type="match status" value="1"/>
</dbReference>
<evidence type="ECO:0000256" key="12">
    <source>
        <dbReference type="SAM" id="MobiDB-lite"/>
    </source>
</evidence>
<dbReference type="EMBL" id="CAWUPB010000351">
    <property type="protein sequence ID" value="CAK7324504.1"/>
    <property type="molecule type" value="Genomic_DNA"/>
</dbReference>
<comment type="subcellular location">
    <subcellularLocation>
        <location evidence="2">Secreted</location>
        <location evidence="2">Cell wall</location>
    </subcellularLocation>
</comment>
<dbReference type="InterPro" id="IPR011050">
    <property type="entry name" value="Pectin_lyase_fold/virulence"/>
</dbReference>
<evidence type="ECO:0000256" key="1">
    <source>
        <dbReference type="ARBA" id="ARBA00000695"/>
    </source>
</evidence>
<dbReference type="PANTHER" id="PTHR31683:SF18">
    <property type="entry name" value="PECTATE LYASE 21-RELATED"/>
    <property type="match status" value="1"/>
</dbReference>
<dbReference type="AlphaFoldDB" id="A0AAV1QWL9"/>
<comment type="pathway">
    <text evidence="3 11">Glycan metabolism; pectin degradation; 2-dehydro-3-deoxy-D-gluconate from pectin: step 2/5.</text>
</comment>
<dbReference type="InterPro" id="IPR002022">
    <property type="entry name" value="Pec_lyase"/>
</dbReference>
<dbReference type="GO" id="GO:0030570">
    <property type="term" value="F:pectate lyase activity"/>
    <property type="evidence" value="ECO:0007669"/>
    <property type="project" value="UniProtKB-EC"/>
</dbReference>
<evidence type="ECO:0000313" key="14">
    <source>
        <dbReference type="EMBL" id="CAK7324504.1"/>
    </source>
</evidence>
<accession>A0AAV1QWL9</accession>
<evidence type="ECO:0000256" key="11">
    <source>
        <dbReference type="RuleBase" id="RU361123"/>
    </source>
</evidence>
<reference evidence="14 15" key="1">
    <citation type="submission" date="2024-01" db="EMBL/GenBank/DDBJ databases">
        <authorList>
            <person name="Waweru B."/>
        </authorList>
    </citation>
    <scope>NUCLEOTIDE SEQUENCE [LARGE SCALE GENOMIC DNA]</scope>
</reference>
<comment type="catalytic activity">
    <reaction evidence="1 11">
        <text>Eliminative cleavage of (1-&gt;4)-alpha-D-galacturonan to give oligosaccharides with 4-deoxy-alpha-D-galact-4-enuronosyl groups at their non-reducing ends.</text>
        <dbReference type="EC" id="4.2.2.2"/>
    </reaction>
</comment>
<dbReference type="PANTHER" id="PTHR31683">
    <property type="entry name" value="PECTATE LYASE 18-RELATED"/>
    <property type="match status" value="1"/>
</dbReference>
<keyword evidence="10 11" id="KW-0456">Lyase</keyword>
<keyword evidence="6" id="KW-0134">Cell wall</keyword>
<organism evidence="14 15">
    <name type="scientific">Dovyalis caffra</name>
    <dbReference type="NCBI Taxonomy" id="77055"/>
    <lineage>
        <taxon>Eukaryota</taxon>
        <taxon>Viridiplantae</taxon>
        <taxon>Streptophyta</taxon>
        <taxon>Embryophyta</taxon>
        <taxon>Tracheophyta</taxon>
        <taxon>Spermatophyta</taxon>
        <taxon>Magnoliopsida</taxon>
        <taxon>eudicotyledons</taxon>
        <taxon>Gunneridae</taxon>
        <taxon>Pentapetalae</taxon>
        <taxon>rosids</taxon>
        <taxon>fabids</taxon>
        <taxon>Malpighiales</taxon>
        <taxon>Salicaceae</taxon>
        <taxon>Flacourtieae</taxon>
        <taxon>Dovyalis</taxon>
    </lineage>
</organism>
<evidence type="ECO:0000256" key="7">
    <source>
        <dbReference type="ARBA" id="ARBA00022723"/>
    </source>
</evidence>
<evidence type="ECO:0000256" key="3">
    <source>
        <dbReference type="ARBA" id="ARBA00005220"/>
    </source>
</evidence>
<feature type="domain" description="Pectate lyase" evidence="13">
    <location>
        <begin position="113"/>
        <end position="310"/>
    </location>
</feature>
<dbReference type="SUPFAM" id="SSF51126">
    <property type="entry name" value="Pectin lyase-like"/>
    <property type="match status" value="1"/>
</dbReference>
<keyword evidence="15" id="KW-1185">Reference proteome</keyword>
<keyword evidence="6" id="KW-0964">Secreted</keyword>
<dbReference type="Pfam" id="PF00544">
    <property type="entry name" value="Pectate_lyase_4"/>
    <property type="match status" value="1"/>
</dbReference>
<evidence type="ECO:0000256" key="9">
    <source>
        <dbReference type="ARBA" id="ARBA00022837"/>
    </source>
</evidence>
<dbReference type="EC" id="4.2.2.2" evidence="5 11"/>
<dbReference type="PRINTS" id="PR00807">
    <property type="entry name" value="AMBALLERGEN"/>
</dbReference>
<feature type="non-terminal residue" evidence="14">
    <location>
        <position position="665"/>
    </location>
</feature>
<feature type="region of interest" description="Disordered" evidence="12">
    <location>
        <begin position="433"/>
        <end position="454"/>
    </location>
</feature>
<evidence type="ECO:0000256" key="6">
    <source>
        <dbReference type="ARBA" id="ARBA00022512"/>
    </source>
</evidence>
<comment type="similarity">
    <text evidence="4 11">Belongs to the polysaccharide lyase 1 family.</text>
</comment>
<name>A0AAV1QWL9_9ROSI</name>
<evidence type="ECO:0000313" key="15">
    <source>
        <dbReference type="Proteomes" id="UP001314170"/>
    </source>
</evidence>
<evidence type="ECO:0000256" key="8">
    <source>
        <dbReference type="ARBA" id="ARBA00022729"/>
    </source>
</evidence>
<evidence type="ECO:0000256" key="4">
    <source>
        <dbReference type="ARBA" id="ARBA00010980"/>
    </source>
</evidence>
<dbReference type="InterPro" id="IPR012334">
    <property type="entry name" value="Pectin_lyas_fold"/>
</dbReference>
<evidence type="ECO:0000256" key="10">
    <source>
        <dbReference type="ARBA" id="ARBA00023239"/>
    </source>
</evidence>
<sequence length="665" mass="70765">MILHATTTFSRHPVVKIPEATKWSSMRRQLGKDTCRTGNPIDDCWRCDPDWQTNRKMLADCAIGFGRNAVGGRDGNLYVVTDSDNDDPVNPIPGTLRYGVIQEEPLWIIFDQDMVINLKEELVMNSHKTIDGRGHNIQIADGPCITIHNVSNIIIHNIYIHGCVPGGNALVRDSTKHYGLRGKSDGDGITIYAARDVWIDHCTLANCQDGLIDAVFGSTSITISNNYMFNHNEVMLMGHNDDFLDDKNMQVTIAFNFFGENLVQRIPRCRHGYFHIVNNIYTGWEKYAIGGSANPTINSQGNIFMASDNNDTKEVTWHDNLTGYEWKSWNWRSDGDMMLNGAFFTPSGQKSPASYIKASSMVARPASYLTNMSPQAGALNCQMESSQLKNEDGDAELMNKRLTKYAKQLHHETTMQQRDHNHPESTVVVAMSKADPTPTNPLKMTPTSYKDLEPDSSLTNGPSAFAGGKLAVDGLVVGLLLEGKTMGASPGVAELDGMFPDASGVAALVTGPSDIGGAPSGANAGDKTGGEPLGDVAAAFGEGVAGAIAGDFEGETVGLGGDVDIGDVAGDFEGETVGLGGDVDIGDVAGDFEGETVGLRGDVDIGDVAGDFEGDTAGIGGEVDGDVAGDFEGDDDLGLGVNEVVDGEGEVLEGGVGVDEDAGDG</sequence>
<dbReference type="InterPro" id="IPR018082">
    <property type="entry name" value="AmbAllergen"/>
</dbReference>
<proteinExistence type="inferred from homology"/>
<keyword evidence="8" id="KW-0732">Signal</keyword>
<comment type="cofactor">
    <cofactor evidence="11">
        <name>Ca(2+)</name>
        <dbReference type="ChEBI" id="CHEBI:29108"/>
    </cofactor>
    <text evidence="11">Binds 1 Ca(2+) ion. Required for its activity.</text>
</comment>
<dbReference type="SMART" id="SM00656">
    <property type="entry name" value="Amb_all"/>
    <property type="match status" value="1"/>
</dbReference>
<evidence type="ECO:0000256" key="5">
    <source>
        <dbReference type="ARBA" id="ARBA00012272"/>
    </source>
</evidence>
<comment type="caution">
    <text evidence="14">The sequence shown here is derived from an EMBL/GenBank/DDBJ whole genome shotgun (WGS) entry which is preliminary data.</text>
</comment>
<keyword evidence="7 11" id="KW-0479">Metal-binding</keyword>
<dbReference type="Proteomes" id="UP001314170">
    <property type="component" value="Unassembled WGS sequence"/>
</dbReference>
<protein>
    <recommendedName>
        <fullName evidence="5 11">Pectate lyase</fullName>
        <ecNumber evidence="5 11">4.2.2.2</ecNumber>
    </recommendedName>
</protein>
<dbReference type="InterPro" id="IPR045032">
    <property type="entry name" value="PEL"/>
</dbReference>